<dbReference type="RefSeq" id="WP_004468893.1">
    <property type="nucleotide sequence ID" value="NZ_CP006695.1"/>
</dbReference>
<proteinExistence type="predicted"/>
<name>A0A097ET17_9LEPT</name>
<dbReference type="CDD" id="cd02980">
    <property type="entry name" value="TRX_Fd_family"/>
    <property type="match status" value="1"/>
</dbReference>
<dbReference type="GO" id="GO:0046872">
    <property type="term" value="F:metal ion binding"/>
    <property type="evidence" value="ECO:0007669"/>
    <property type="project" value="UniProtKB-KW"/>
</dbReference>
<dbReference type="PANTHER" id="PTHR33542">
    <property type="entry name" value="SIROHYDROCHLORIN FERROCHELATASE, CHLOROPLASTIC"/>
    <property type="match status" value="1"/>
</dbReference>
<dbReference type="SUPFAM" id="SSF53800">
    <property type="entry name" value="Chelatase"/>
    <property type="match status" value="1"/>
</dbReference>
<dbReference type="GO" id="GO:0016829">
    <property type="term" value="F:lyase activity"/>
    <property type="evidence" value="ECO:0007669"/>
    <property type="project" value="UniProtKB-KW"/>
</dbReference>
<keyword evidence="1" id="KW-0479">Metal-binding</keyword>
<dbReference type="SUPFAM" id="SSF52833">
    <property type="entry name" value="Thioredoxin-like"/>
    <property type="match status" value="1"/>
</dbReference>
<dbReference type="AlphaFoldDB" id="A0A097ET17"/>
<reference evidence="3 4" key="2">
    <citation type="journal article" date="2014" name="Emerg. Microbes Infect.">
        <title>Potential impact on kidney infection: a whole-genome analysis of Leptospira santarosai serovar Shermani.</title>
        <authorList>
            <person name="Chou L.F."/>
            <person name="Chen T.W."/>
            <person name="Ko Y.C."/>
            <person name="Pan M.J."/>
            <person name="Tian Y.C."/>
            <person name="Chiu C.H."/>
            <person name="Tang P."/>
            <person name="Hung C.C."/>
            <person name="Yang C.W."/>
        </authorList>
    </citation>
    <scope>NUCLEOTIDE SEQUENCE</scope>
    <source>
        <strain evidence="3 4">LT 821</strain>
    </source>
</reference>
<dbReference type="CDD" id="cd03416">
    <property type="entry name" value="CbiX_SirB_N"/>
    <property type="match status" value="1"/>
</dbReference>
<dbReference type="PANTHER" id="PTHR33542:SF3">
    <property type="entry name" value="SIROHYDROCHLORIN FERROCHELATASE, CHLOROPLASTIC"/>
    <property type="match status" value="1"/>
</dbReference>
<dbReference type="InterPro" id="IPR002762">
    <property type="entry name" value="CbiX-like"/>
</dbReference>
<evidence type="ECO:0000256" key="1">
    <source>
        <dbReference type="ARBA" id="ARBA00022723"/>
    </source>
</evidence>
<dbReference type="CDD" id="cd03414">
    <property type="entry name" value="CbiX_SirB_C"/>
    <property type="match status" value="1"/>
</dbReference>
<dbReference type="STRING" id="758847.LSS_23315"/>
<dbReference type="KEGG" id="lst:LSS_23315"/>
<keyword evidence="2" id="KW-0456">Lyase</keyword>
<dbReference type="EMBL" id="CP006695">
    <property type="protein sequence ID" value="AIT11107.1"/>
    <property type="molecule type" value="Genomic_DNA"/>
</dbReference>
<gene>
    <name evidence="3" type="ORF">LSS_23315</name>
</gene>
<evidence type="ECO:0000313" key="3">
    <source>
        <dbReference type="EMBL" id="AIT11107.1"/>
    </source>
</evidence>
<sequence length="402" mass="45704">MCTVDKKEDVLGILIVGHGSRETCSGSEFETFAEGFRKLHPEYEINIGYVELAKPDLKTALREFAKTRRRILIFPLFLFASNHVKNDIPLILSDLKEEFPNHRFIPAMPLGIHENIIKLLSIRSESRDLSKEEHRSKTGVIVVGRGASDADSNGNFYKAVRLFEESNSFFFVKPSFIGITKPLLSESIEMSVKLRPDRLLILPYFLFNGKLIQKISHIAKEYSLKYPWIKIEVASHFGPDPILYPILDERISQALSGKEPLPCDNCEYRVSIPGLKNKVGGLNSLLWSMRHSKTHTQAAPHEFPHKNLIKHVYICESTDCASKGSISLIHRIRSHIKKHGRQTDFRISKSSCLGRCGEGPALVVYPDGIWYQRVNANDAEEIVTEHLFNDRLVARLVDNIMQ</sequence>
<accession>A0A097ET17</accession>
<dbReference type="GeneID" id="29740135"/>
<organism evidence="3 4">
    <name type="scientific">Leptospira santarosai serovar Shermani str. LT 821</name>
    <dbReference type="NCBI Taxonomy" id="758847"/>
    <lineage>
        <taxon>Bacteria</taxon>
        <taxon>Pseudomonadati</taxon>
        <taxon>Spirochaetota</taxon>
        <taxon>Spirochaetia</taxon>
        <taxon>Leptospirales</taxon>
        <taxon>Leptospiraceae</taxon>
        <taxon>Leptospira</taxon>
    </lineage>
</organism>
<dbReference type="Gene3D" id="3.40.30.10">
    <property type="entry name" value="Glutaredoxin"/>
    <property type="match status" value="1"/>
</dbReference>
<dbReference type="InterPro" id="IPR050963">
    <property type="entry name" value="Sirohydro_Cobaltochel/CbiX"/>
</dbReference>
<dbReference type="InterPro" id="IPR036249">
    <property type="entry name" value="Thioredoxin-like_sf"/>
</dbReference>
<dbReference type="Pfam" id="PF01903">
    <property type="entry name" value="CbiX"/>
    <property type="match status" value="2"/>
</dbReference>
<reference evidence="3 4" key="1">
    <citation type="journal article" date="2012" name="Gene">
        <title>Sequence of Leptospira santarosai serovar Shermani genome and prediction of virulence-associated genes.</title>
        <authorList>
            <person name="Chou L.F."/>
            <person name="Chen Y.T."/>
            <person name="Lu C.W."/>
            <person name="Ko Y.C."/>
            <person name="Tang C.Y."/>
            <person name="Pan M.J."/>
            <person name="Tian Y.C."/>
            <person name="Chiu C.H."/>
            <person name="Hung C.C."/>
            <person name="Yang C.W."/>
        </authorList>
    </citation>
    <scope>NUCLEOTIDE SEQUENCE [LARGE SCALE GENOMIC DNA]</scope>
    <source>
        <strain evidence="3">LT 821</strain>
    </source>
</reference>
<evidence type="ECO:0000256" key="2">
    <source>
        <dbReference type="ARBA" id="ARBA00023239"/>
    </source>
</evidence>
<evidence type="ECO:0000313" key="4">
    <source>
        <dbReference type="Proteomes" id="UP000035800"/>
    </source>
</evidence>
<dbReference type="Pfam" id="PF01257">
    <property type="entry name" value="2Fe-2S_thioredx"/>
    <property type="match status" value="1"/>
</dbReference>
<dbReference type="Proteomes" id="UP000035800">
    <property type="component" value="Chromosome II"/>
</dbReference>
<dbReference type="Gene3D" id="3.40.50.1400">
    <property type="match status" value="2"/>
</dbReference>
<protein>
    <submittedName>
        <fullName evidence="3">Ferredoxin</fullName>
    </submittedName>
</protein>